<dbReference type="Proteomes" id="UP000191240">
    <property type="component" value="Unassembled WGS sequence"/>
</dbReference>
<dbReference type="InterPro" id="IPR002525">
    <property type="entry name" value="Transp_IS110-like_N"/>
</dbReference>
<dbReference type="EMBL" id="FQYW01000020">
    <property type="protein sequence ID" value="SHI96347.1"/>
    <property type="molecule type" value="Genomic_DNA"/>
</dbReference>
<dbReference type="Pfam" id="PF02371">
    <property type="entry name" value="Transposase_20"/>
    <property type="match status" value="1"/>
</dbReference>
<dbReference type="InterPro" id="IPR047650">
    <property type="entry name" value="Transpos_IS110"/>
</dbReference>
<evidence type="ECO:0000313" key="3">
    <source>
        <dbReference type="EMBL" id="SHI96347.1"/>
    </source>
</evidence>
<dbReference type="Pfam" id="PF01548">
    <property type="entry name" value="DEDD_Tnp_IS110"/>
    <property type="match status" value="1"/>
</dbReference>
<dbReference type="GO" id="GO:0004803">
    <property type="term" value="F:transposase activity"/>
    <property type="evidence" value="ECO:0007669"/>
    <property type="project" value="InterPro"/>
</dbReference>
<dbReference type="PANTHER" id="PTHR33055:SF15">
    <property type="entry name" value="TRANSPOSASE-RELATED"/>
    <property type="match status" value="1"/>
</dbReference>
<reference evidence="3 4" key="1">
    <citation type="submission" date="2016-11" db="EMBL/GenBank/DDBJ databases">
        <authorList>
            <person name="Jaros S."/>
            <person name="Januszkiewicz K."/>
            <person name="Wedrychowicz H."/>
        </authorList>
    </citation>
    <scope>NUCLEOTIDE SEQUENCE [LARGE SCALE GENOMIC DNA]</scope>
    <source>
        <strain evidence="3 4">DSM 3074</strain>
    </source>
</reference>
<evidence type="ECO:0000259" key="1">
    <source>
        <dbReference type="Pfam" id="PF01548"/>
    </source>
</evidence>
<sequence length="391" mass="44737">MSLYFVGIDISKYKHDCCIISSAEQQVVSKFTFKNNKDGFSELLTTLHSLSNPKNIRIGFESTSHYALNLELFLEKAHHSFMEVNPVLISQYKKSTTLRRTKTDRIDCESIACWLMTVEYKPHPKGFYHAYSLKSLTRLRDKLIRQRSFYLVKITNVLDHTFPEFKPFFNEHFSKTALYLLENYGSAEKMAHMNTASYERLYSLSRGKFSPQQFLELKSLATNTIGVNNSIFEMELNTLLTLYKATAEQICILETQITELIEEIHPHYMSIPGIGPISAAVIYAEYGDISNFSKPSQMLAFAGLEPGVNDSGTESHGGRMVKRGSSQLRYVLMNCALPLIRFDVTFAAYYAKKRSEGKPHRVALSHVVKKLVRVIFALERQNTDFIPQSLR</sequence>
<feature type="domain" description="Transposase IS116/IS110/IS902 C-terminal" evidence="2">
    <location>
        <begin position="269"/>
        <end position="351"/>
    </location>
</feature>
<dbReference type="AlphaFoldDB" id="A0A1M6FFC1"/>
<feature type="domain" description="Transposase IS110-like N-terminal" evidence="1">
    <location>
        <begin position="6"/>
        <end position="163"/>
    </location>
</feature>
<dbReference type="PANTHER" id="PTHR33055">
    <property type="entry name" value="TRANSPOSASE FOR INSERTION SEQUENCE ELEMENT IS1111A"/>
    <property type="match status" value="1"/>
</dbReference>
<accession>A0A1M6FFC1</accession>
<dbReference type="GO" id="GO:0006313">
    <property type="term" value="P:DNA transposition"/>
    <property type="evidence" value="ECO:0007669"/>
    <property type="project" value="InterPro"/>
</dbReference>
<dbReference type="OrthoDB" id="9790935at2"/>
<evidence type="ECO:0000313" key="4">
    <source>
        <dbReference type="Proteomes" id="UP000191240"/>
    </source>
</evidence>
<name>A0A1M6FFC1_9FIRM</name>
<dbReference type="GO" id="GO:0003677">
    <property type="term" value="F:DNA binding"/>
    <property type="evidence" value="ECO:0007669"/>
    <property type="project" value="InterPro"/>
</dbReference>
<organism evidence="3 4">
    <name type="scientific">Anaerovibrio lipolyticus DSM 3074</name>
    <dbReference type="NCBI Taxonomy" id="1120997"/>
    <lineage>
        <taxon>Bacteria</taxon>
        <taxon>Bacillati</taxon>
        <taxon>Bacillota</taxon>
        <taxon>Negativicutes</taxon>
        <taxon>Selenomonadales</taxon>
        <taxon>Selenomonadaceae</taxon>
        <taxon>Anaerovibrio</taxon>
    </lineage>
</organism>
<dbReference type="InterPro" id="IPR003346">
    <property type="entry name" value="Transposase_20"/>
</dbReference>
<dbReference type="RefSeq" id="WP_080326146.1">
    <property type="nucleotide sequence ID" value="NZ_FQYW01000020.1"/>
</dbReference>
<evidence type="ECO:0000259" key="2">
    <source>
        <dbReference type="Pfam" id="PF02371"/>
    </source>
</evidence>
<gene>
    <name evidence="3" type="ORF">SAMN02745671_02253</name>
</gene>
<protein>
    <submittedName>
        <fullName evidence="3">Transposase</fullName>
    </submittedName>
</protein>
<dbReference type="NCBIfam" id="NF033542">
    <property type="entry name" value="transpos_IS110"/>
    <property type="match status" value="1"/>
</dbReference>
<proteinExistence type="predicted"/>